<evidence type="ECO:0000313" key="1">
    <source>
        <dbReference type="EMBL" id="KPQ17508.1"/>
    </source>
</evidence>
<dbReference type="EMBL" id="LJXT01000030">
    <property type="protein sequence ID" value="KPQ17508.1"/>
    <property type="molecule type" value="Genomic_DNA"/>
</dbReference>
<sequence length="28" mass="3477">MHIAGYIAYLFEFHPCWHFHMKITLRIT</sequence>
<protein>
    <submittedName>
        <fullName evidence="1">Periplasmic protein involved in polysaccharide export</fullName>
    </submittedName>
</protein>
<dbReference type="Proteomes" id="UP000050421">
    <property type="component" value="Unassembled WGS sequence"/>
</dbReference>
<gene>
    <name evidence="1" type="ORF">HLUCCX10_06260</name>
</gene>
<reference evidence="1 2" key="1">
    <citation type="submission" date="2015-09" db="EMBL/GenBank/DDBJ databases">
        <title>Identification and resolution of microdiversity through metagenomic sequencing of parallel consortia.</title>
        <authorList>
            <person name="Nelson W.C."/>
            <person name="Romine M.F."/>
            <person name="Lindemann S.R."/>
        </authorList>
    </citation>
    <scope>NUCLEOTIDE SEQUENCE [LARGE SCALE GENOMIC DNA]</scope>
    <source>
        <strain evidence="1">HL-49</strain>
    </source>
</reference>
<feature type="non-terminal residue" evidence="1">
    <location>
        <position position="28"/>
    </location>
</feature>
<dbReference type="PATRIC" id="fig|1305737.6.peg.1916"/>
<name>A0A0P8C4E3_9BACT</name>
<evidence type="ECO:0000313" key="2">
    <source>
        <dbReference type="Proteomes" id="UP000050421"/>
    </source>
</evidence>
<organism evidence="1 2">
    <name type="scientific">Algoriphagus marincola HL-49</name>
    <dbReference type="NCBI Taxonomy" id="1305737"/>
    <lineage>
        <taxon>Bacteria</taxon>
        <taxon>Pseudomonadati</taxon>
        <taxon>Bacteroidota</taxon>
        <taxon>Cytophagia</taxon>
        <taxon>Cytophagales</taxon>
        <taxon>Cyclobacteriaceae</taxon>
        <taxon>Algoriphagus</taxon>
    </lineage>
</organism>
<proteinExistence type="predicted"/>
<accession>A0A0P8C4E3</accession>
<dbReference type="AlphaFoldDB" id="A0A0P8C4E3"/>
<comment type="caution">
    <text evidence="1">The sequence shown here is derived from an EMBL/GenBank/DDBJ whole genome shotgun (WGS) entry which is preliminary data.</text>
</comment>